<evidence type="ECO:0000256" key="1">
    <source>
        <dbReference type="SAM" id="MobiDB-lite"/>
    </source>
</evidence>
<evidence type="ECO:0000313" key="3">
    <source>
        <dbReference type="Proteomes" id="UP001610335"/>
    </source>
</evidence>
<gene>
    <name evidence="2" type="ORF">BDW59DRAFT_165115</name>
</gene>
<reference evidence="2 3" key="1">
    <citation type="submission" date="2024-07" db="EMBL/GenBank/DDBJ databases">
        <title>Section-level genome sequencing and comparative genomics of Aspergillus sections Usti and Cavernicolus.</title>
        <authorList>
            <consortium name="Lawrence Berkeley National Laboratory"/>
            <person name="Nybo J.L."/>
            <person name="Vesth T.C."/>
            <person name="Theobald S."/>
            <person name="Frisvad J.C."/>
            <person name="Larsen T.O."/>
            <person name="Kjaerboelling I."/>
            <person name="Rothschild-Mancinelli K."/>
            <person name="Lyhne E.K."/>
            <person name="Kogle M.E."/>
            <person name="Barry K."/>
            <person name="Clum A."/>
            <person name="Na H."/>
            <person name="Ledsgaard L."/>
            <person name="Lin J."/>
            <person name="Lipzen A."/>
            <person name="Kuo A."/>
            <person name="Riley R."/>
            <person name="Mondo S."/>
            <person name="LaButti K."/>
            <person name="Haridas S."/>
            <person name="Pangalinan J."/>
            <person name="Salamov A.A."/>
            <person name="Simmons B.A."/>
            <person name="Magnuson J.K."/>
            <person name="Chen J."/>
            <person name="Drula E."/>
            <person name="Henrissat B."/>
            <person name="Wiebenga A."/>
            <person name="Lubbers R.J."/>
            <person name="Gomes A.C."/>
            <person name="Makela M.R."/>
            <person name="Stajich J."/>
            <person name="Grigoriev I.V."/>
            <person name="Mortensen U.H."/>
            <person name="De vries R.P."/>
            <person name="Baker S.E."/>
            <person name="Andersen M.R."/>
        </authorList>
    </citation>
    <scope>NUCLEOTIDE SEQUENCE [LARGE SCALE GENOMIC DNA]</scope>
    <source>
        <strain evidence="2 3">CBS 600.67</strain>
    </source>
</reference>
<feature type="compositionally biased region" description="Polar residues" evidence="1">
    <location>
        <begin position="18"/>
        <end position="55"/>
    </location>
</feature>
<dbReference type="EMBL" id="JBFXLS010000078">
    <property type="protein sequence ID" value="KAL2819253.1"/>
    <property type="molecule type" value="Genomic_DNA"/>
</dbReference>
<protein>
    <submittedName>
        <fullName evidence="2">Uncharacterized protein</fullName>
    </submittedName>
</protein>
<evidence type="ECO:0000313" key="2">
    <source>
        <dbReference type="EMBL" id="KAL2819253.1"/>
    </source>
</evidence>
<dbReference type="PANTHER" id="PTHR42090:SF1">
    <property type="match status" value="1"/>
</dbReference>
<name>A0ABR4HX88_9EURO</name>
<comment type="caution">
    <text evidence="2">The sequence shown here is derived from an EMBL/GenBank/DDBJ whole genome shotgun (WGS) entry which is preliminary data.</text>
</comment>
<dbReference type="PANTHER" id="PTHR42090">
    <property type="match status" value="1"/>
</dbReference>
<keyword evidence="3" id="KW-1185">Reference proteome</keyword>
<organism evidence="2 3">
    <name type="scientific">Aspergillus cavernicola</name>
    <dbReference type="NCBI Taxonomy" id="176166"/>
    <lineage>
        <taxon>Eukaryota</taxon>
        <taxon>Fungi</taxon>
        <taxon>Dikarya</taxon>
        <taxon>Ascomycota</taxon>
        <taxon>Pezizomycotina</taxon>
        <taxon>Eurotiomycetes</taxon>
        <taxon>Eurotiomycetidae</taxon>
        <taxon>Eurotiales</taxon>
        <taxon>Aspergillaceae</taxon>
        <taxon>Aspergillus</taxon>
        <taxon>Aspergillus subgen. Nidulantes</taxon>
    </lineage>
</organism>
<accession>A0ABR4HX88</accession>
<proteinExistence type="predicted"/>
<sequence length="220" mass="24550">MASRIKSYNFTSILTKRLPNQTTPNSHPQYFHSSTIHPITTQSQSEPKTPSSTKRSLLSSLEDELENQRQILSPERAETSYSGTDNAVGDFPTSYDPSTTAPESEFSSFEEETRAQMGTGAVDPLFISPANPDFSRLLDRDVDGRAVWGDRRDRDSGQGSVRGWVNKHKKVRLREMGEGKGGGKGIGMDEYERLLRGLRRVQLERDEAVRAKSGGERKEG</sequence>
<dbReference type="Proteomes" id="UP001610335">
    <property type="component" value="Unassembled WGS sequence"/>
</dbReference>
<feature type="region of interest" description="Disordered" evidence="1">
    <location>
        <begin position="18"/>
        <end position="107"/>
    </location>
</feature>